<reference evidence="1" key="2">
    <citation type="submission" date="2020-09" db="EMBL/GenBank/DDBJ databases">
        <authorList>
            <person name="Sun Q."/>
            <person name="Zhou Y."/>
        </authorList>
    </citation>
    <scope>NUCLEOTIDE SEQUENCE</scope>
    <source>
        <strain evidence="1">CGMCC 1.15178</strain>
    </source>
</reference>
<evidence type="ECO:0000313" key="2">
    <source>
        <dbReference type="Proteomes" id="UP000612456"/>
    </source>
</evidence>
<dbReference type="InterPro" id="IPR021889">
    <property type="entry name" value="DUF3500"/>
</dbReference>
<dbReference type="AlphaFoldDB" id="A0A916YV00"/>
<dbReference type="PANTHER" id="PTHR37489:SF1">
    <property type="entry name" value="DUF3500 DOMAIN-CONTAINING PROTEIN"/>
    <property type="match status" value="1"/>
</dbReference>
<evidence type="ECO:0008006" key="3">
    <source>
        <dbReference type="Google" id="ProtNLM"/>
    </source>
</evidence>
<comment type="caution">
    <text evidence="1">The sequence shown here is derived from an EMBL/GenBank/DDBJ whole genome shotgun (WGS) entry which is preliminary data.</text>
</comment>
<keyword evidence="2" id="KW-1185">Reference proteome</keyword>
<proteinExistence type="predicted"/>
<accession>A0A916YV00</accession>
<dbReference type="Pfam" id="PF12006">
    <property type="entry name" value="DUF3500"/>
    <property type="match status" value="1"/>
</dbReference>
<dbReference type="EMBL" id="BMHP01000002">
    <property type="protein sequence ID" value="GGD63150.1"/>
    <property type="molecule type" value="Genomic_DNA"/>
</dbReference>
<organism evidence="1 2">
    <name type="scientific">Paenibacillus nasutitermitis</name>
    <dbReference type="NCBI Taxonomy" id="1652958"/>
    <lineage>
        <taxon>Bacteria</taxon>
        <taxon>Bacillati</taxon>
        <taxon>Bacillota</taxon>
        <taxon>Bacilli</taxon>
        <taxon>Bacillales</taxon>
        <taxon>Paenibacillaceae</taxon>
        <taxon>Paenibacillus</taxon>
    </lineage>
</organism>
<dbReference type="PANTHER" id="PTHR37489">
    <property type="entry name" value="DUF3500 DOMAIN-CONTAINING PROTEIN"/>
    <property type="match status" value="1"/>
</dbReference>
<evidence type="ECO:0000313" key="1">
    <source>
        <dbReference type="EMBL" id="GGD63150.1"/>
    </source>
</evidence>
<gene>
    <name evidence="1" type="ORF">GCM10010911_21170</name>
</gene>
<dbReference type="Proteomes" id="UP000612456">
    <property type="component" value="Unassembled WGS sequence"/>
</dbReference>
<sequence>MRTHKSMPLQSSQNEYGGGNGAASQLLVSRANHFISTLSPLEQDLLMYEFNAADMAVWSNLPLRDAARHGLKFGDLNAGSLAAAKKLAEAALSAEGYEMMLSIIEADEYLRQDAGGMQWGSELYFIAIYGQPSKNKPWMLQITGHHLALNMVCNGERTSATPMFVGVEPQTFTVDGLEYAPMEGRITAIQAMLHDLNESQLAAARLEGEPGDITLGPGRDGDFPSKPQGLSVSLLGPDQKQQVVQVIASWVKSASNPSALELLDAYLSDVALDQTCIGWKGSTDIKHSCSYIRIVGPRLWIEFAGLRGAAYHDQIQIHTIWRDKTADYGGCFERA</sequence>
<protein>
    <recommendedName>
        <fullName evidence="3">DUF3500 domain-containing protein</fullName>
    </recommendedName>
</protein>
<reference evidence="1" key="1">
    <citation type="journal article" date="2014" name="Int. J. Syst. Evol. Microbiol.">
        <title>Complete genome sequence of Corynebacterium casei LMG S-19264T (=DSM 44701T), isolated from a smear-ripened cheese.</title>
        <authorList>
            <consortium name="US DOE Joint Genome Institute (JGI-PGF)"/>
            <person name="Walter F."/>
            <person name="Albersmeier A."/>
            <person name="Kalinowski J."/>
            <person name="Ruckert C."/>
        </authorList>
    </citation>
    <scope>NUCLEOTIDE SEQUENCE</scope>
    <source>
        <strain evidence="1">CGMCC 1.15178</strain>
    </source>
</reference>
<name>A0A916YV00_9BACL</name>
<dbReference type="RefSeq" id="WP_188991961.1">
    <property type="nucleotide sequence ID" value="NZ_BMHP01000002.1"/>
</dbReference>